<gene>
    <name evidence="2" type="ORF">AB1Y20_019372</name>
</gene>
<keyword evidence="3" id="KW-1185">Reference proteome</keyword>
<feature type="region of interest" description="Disordered" evidence="1">
    <location>
        <begin position="365"/>
        <end position="397"/>
    </location>
</feature>
<dbReference type="AlphaFoldDB" id="A0AB34JQZ7"/>
<protein>
    <submittedName>
        <fullName evidence="2">Uncharacterized protein</fullName>
    </submittedName>
</protein>
<evidence type="ECO:0000256" key="1">
    <source>
        <dbReference type="SAM" id="MobiDB-lite"/>
    </source>
</evidence>
<name>A0AB34JQZ7_PRYPA</name>
<dbReference type="Proteomes" id="UP001515480">
    <property type="component" value="Unassembled WGS sequence"/>
</dbReference>
<evidence type="ECO:0000313" key="2">
    <source>
        <dbReference type="EMBL" id="KAL1524478.1"/>
    </source>
</evidence>
<organism evidence="2 3">
    <name type="scientific">Prymnesium parvum</name>
    <name type="common">Toxic golden alga</name>
    <dbReference type="NCBI Taxonomy" id="97485"/>
    <lineage>
        <taxon>Eukaryota</taxon>
        <taxon>Haptista</taxon>
        <taxon>Haptophyta</taxon>
        <taxon>Prymnesiophyceae</taxon>
        <taxon>Prymnesiales</taxon>
        <taxon>Prymnesiaceae</taxon>
        <taxon>Prymnesium</taxon>
    </lineage>
</organism>
<proteinExistence type="predicted"/>
<sequence>MATLLAVATTSEADGLLAKYGLEALAAHIGTIEVRTLLDMRALSNLQHGTLKVAGPQRDVLKYCEQLKQLDDSLGAASRVMTDGGAAVYASRVLDLVEEAARTQAIADWNTPGLAPGAPPAGASPLTAGELASALTGLAGRNASEASKEITTTHETERLAKVFTVYSLNMREGEYGNRRALYLANKHMGPASEHLYPSNEQMPYAAIKAAGLGAAKSADGFDAKVDGDGRVCFTPSDPVLANAKSSRQVAQQMKLKIMTLFVELCGEDVPPGFNAGTTGVKPGSADRSQVGMDEVWRFCSLLEQGARDVPVKEAWETIVECAERSLRDMTKPPTSYTLGNALYHEIAPLTSAINHFKATYQAQKLANASPKKGGGAKKERDDASDEGPSPSGPNGTYSRRQVAAVLKQIGAPYPYGKGKGKGKGKGGGSYDGNNGWLDDASVATSAVSNTVVEVKVSETTRAGRVNCRMIKATRCMRVAGRALPWTPAV</sequence>
<accession>A0AB34JQZ7</accession>
<reference evidence="2 3" key="1">
    <citation type="journal article" date="2024" name="Science">
        <title>Giant polyketide synthase enzymes in the biosynthesis of giant marine polyether toxins.</title>
        <authorList>
            <person name="Fallon T.R."/>
            <person name="Shende V.V."/>
            <person name="Wierzbicki I.H."/>
            <person name="Pendleton A.L."/>
            <person name="Watervoot N.F."/>
            <person name="Auber R.P."/>
            <person name="Gonzalez D.J."/>
            <person name="Wisecaver J.H."/>
            <person name="Moore B.S."/>
        </authorList>
    </citation>
    <scope>NUCLEOTIDE SEQUENCE [LARGE SCALE GENOMIC DNA]</scope>
    <source>
        <strain evidence="2 3">12B1</strain>
    </source>
</reference>
<evidence type="ECO:0000313" key="3">
    <source>
        <dbReference type="Proteomes" id="UP001515480"/>
    </source>
</evidence>
<dbReference type="EMBL" id="JBGBPQ010000005">
    <property type="protein sequence ID" value="KAL1524478.1"/>
    <property type="molecule type" value="Genomic_DNA"/>
</dbReference>
<comment type="caution">
    <text evidence="2">The sequence shown here is derived from an EMBL/GenBank/DDBJ whole genome shotgun (WGS) entry which is preliminary data.</text>
</comment>